<dbReference type="EMBL" id="JAPUUL010000002">
    <property type="protein sequence ID" value="KAJ8133602.1"/>
    <property type="molecule type" value="Genomic_DNA"/>
</dbReference>
<organism evidence="1 2">
    <name type="scientific">Lasiodiplodia mahajangana</name>
    <dbReference type="NCBI Taxonomy" id="1108764"/>
    <lineage>
        <taxon>Eukaryota</taxon>
        <taxon>Fungi</taxon>
        <taxon>Dikarya</taxon>
        <taxon>Ascomycota</taxon>
        <taxon>Pezizomycotina</taxon>
        <taxon>Dothideomycetes</taxon>
        <taxon>Dothideomycetes incertae sedis</taxon>
        <taxon>Botryosphaeriales</taxon>
        <taxon>Botryosphaeriaceae</taxon>
        <taxon>Lasiodiplodia</taxon>
    </lineage>
</organism>
<keyword evidence="2" id="KW-1185">Reference proteome</keyword>
<protein>
    <submittedName>
        <fullName evidence="1">Uncharacterized protein</fullName>
    </submittedName>
</protein>
<reference evidence="1" key="1">
    <citation type="submission" date="2022-12" db="EMBL/GenBank/DDBJ databases">
        <title>Genome Sequence of Lasiodiplodia mahajangana.</title>
        <authorList>
            <person name="Buettner E."/>
        </authorList>
    </citation>
    <scope>NUCLEOTIDE SEQUENCE</scope>
    <source>
        <strain evidence="1">VT137</strain>
    </source>
</reference>
<sequence length="305" mass="35059">MAATEGTLTFFERGSWPAHERPYELLFLPPDSSFPVSNYRVIQVPDVPIYDLRPLKDTLSLDREGFLMANINTRMEYEDYFDREKLKTIYIPEIKIFLKRKLGVKAIYVHECVIRQSDGKGRHSGSFGQPIPNVHTDYTHDYALELLEQLTGDKSQAEAIKGSRIQMLNIWKPLRGPLRNWPLALCDLRSLSRDDVVTFDEVHAGAVLESQQVIYNSSQKWYYLPNQDPDEIIVFKSMDSVVRGEGWLMGHFMTQNALMANPPGKALNSEYLLSTNRNNEDGKNCVLFEEEETIRIRNPSNIQAV</sequence>
<comment type="caution">
    <text evidence="1">The sequence shown here is derived from an EMBL/GenBank/DDBJ whole genome shotgun (WGS) entry which is preliminary data.</text>
</comment>
<accession>A0ACC2K243</accession>
<gene>
    <name evidence="1" type="ORF">O1611_g19</name>
</gene>
<evidence type="ECO:0000313" key="1">
    <source>
        <dbReference type="EMBL" id="KAJ8133602.1"/>
    </source>
</evidence>
<dbReference type="Proteomes" id="UP001153332">
    <property type="component" value="Unassembled WGS sequence"/>
</dbReference>
<proteinExistence type="predicted"/>
<evidence type="ECO:0000313" key="2">
    <source>
        <dbReference type="Proteomes" id="UP001153332"/>
    </source>
</evidence>
<name>A0ACC2K243_9PEZI</name>